<dbReference type="GO" id="GO:0005652">
    <property type="term" value="C:nuclear lamina"/>
    <property type="evidence" value="ECO:0007669"/>
    <property type="project" value="TreeGrafter"/>
</dbReference>
<feature type="domain" description="LTD" evidence="2">
    <location>
        <begin position="231"/>
        <end position="341"/>
    </location>
</feature>
<evidence type="ECO:0000256" key="1">
    <source>
        <dbReference type="ARBA" id="ARBA00023054"/>
    </source>
</evidence>
<dbReference type="SUPFAM" id="SSF74853">
    <property type="entry name" value="Lamin A/C globular tail domain"/>
    <property type="match status" value="1"/>
</dbReference>
<dbReference type="Gene3D" id="2.60.40.1260">
    <property type="entry name" value="Lamin Tail domain"/>
    <property type="match status" value="1"/>
</dbReference>
<evidence type="ECO:0000259" key="2">
    <source>
        <dbReference type="PROSITE" id="PS51841"/>
    </source>
</evidence>
<dbReference type="Pfam" id="PF00932">
    <property type="entry name" value="LTD"/>
    <property type="match status" value="1"/>
</dbReference>
<feature type="non-terminal residue" evidence="3">
    <location>
        <position position="1"/>
    </location>
</feature>
<dbReference type="InterPro" id="IPR036415">
    <property type="entry name" value="Lamin_tail_dom_sf"/>
</dbReference>
<dbReference type="GO" id="GO:0006998">
    <property type="term" value="P:nuclear envelope organization"/>
    <property type="evidence" value="ECO:0007669"/>
    <property type="project" value="TreeGrafter"/>
</dbReference>
<proteinExistence type="predicted"/>
<dbReference type="GO" id="GO:0005200">
    <property type="term" value="F:structural constituent of cytoskeleton"/>
    <property type="evidence" value="ECO:0007669"/>
    <property type="project" value="TreeGrafter"/>
</dbReference>
<keyword evidence="4" id="KW-1185">Reference proteome</keyword>
<organism evidence="3 4">
    <name type="scientific">Trichostrongylus colubriformis</name>
    <name type="common">Black scour worm</name>
    <dbReference type="NCBI Taxonomy" id="6319"/>
    <lineage>
        <taxon>Eukaryota</taxon>
        <taxon>Metazoa</taxon>
        <taxon>Ecdysozoa</taxon>
        <taxon>Nematoda</taxon>
        <taxon>Chromadorea</taxon>
        <taxon>Rhabditida</taxon>
        <taxon>Rhabditina</taxon>
        <taxon>Rhabditomorpha</taxon>
        <taxon>Strongyloidea</taxon>
        <taxon>Trichostrongylidae</taxon>
        <taxon>Trichostrongylus</taxon>
    </lineage>
</organism>
<dbReference type="PANTHER" id="PTHR45721">
    <property type="entry name" value="LAMIN DM0-RELATED"/>
    <property type="match status" value="1"/>
</dbReference>
<keyword evidence="1" id="KW-0175">Coiled coil</keyword>
<protein>
    <recommendedName>
        <fullName evidence="2">LTD domain-containing protein</fullName>
    </recommendedName>
</protein>
<sequence>RRSSFRFEAAQREYAQLDEDALLVKLCDIRMKLSLAEGRGKRIEEECRRIRLENQKIIEDQSSQRLIIDREGIDRNAYERRAADLLVECESLLESFRPSTARRYTFDDIESDRRLFRSAIDSAMIDIRRQYENNRLLEALIADFEEAKAADLMSAESQVREDQVQLKNMMDQYDSITSGSPVPQTYTIASLRQEILRYRELLYGIGSGILSDGPTAAGALSIVHHRASSRERPCFITFLKVAADGSYITLENTSLDSDQDLGEWTLRSTSSTLKLVSYTFPRDFILTPQNTVQIYARGRGVHNPPHSLVCESDTTFATGDDLSVFLYDNNGQERAHLSQRSFFRSFSSF</sequence>
<dbReference type="PANTHER" id="PTHR45721:SF12">
    <property type="entry name" value="INTERMEDIATE FILAMENT PROTEIN IFA-1"/>
    <property type="match status" value="1"/>
</dbReference>
<dbReference type="InterPro" id="IPR001322">
    <property type="entry name" value="Lamin_tail_dom"/>
</dbReference>
<dbReference type="GO" id="GO:0031507">
    <property type="term" value="P:heterochromatin formation"/>
    <property type="evidence" value="ECO:0007669"/>
    <property type="project" value="TreeGrafter"/>
</dbReference>
<evidence type="ECO:0000313" key="4">
    <source>
        <dbReference type="Proteomes" id="UP001331761"/>
    </source>
</evidence>
<dbReference type="PROSITE" id="PS51841">
    <property type="entry name" value="LTD"/>
    <property type="match status" value="1"/>
</dbReference>
<dbReference type="Proteomes" id="UP001331761">
    <property type="component" value="Unassembled WGS sequence"/>
</dbReference>
<dbReference type="GO" id="GO:0051664">
    <property type="term" value="P:nuclear pore localization"/>
    <property type="evidence" value="ECO:0007669"/>
    <property type="project" value="TreeGrafter"/>
</dbReference>
<dbReference type="EMBL" id="WIXE01002819">
    <property type="protein sequence ID" value="KAK5984489.1"/>
    <property type="molecule type" value="Genomic_DNA"/>
</dbReference>
<accession>A0AAN8FWH8</accession>
<dbReference type="GO" id="GO:0007097">
    <property type="term" value="P:nuclear migration"/>
    <property type="evidence" value="ECO:0007669"/>
    <property type="project" value="TreeGrafter"/>
</dbReference>
<reference evidence="3 4" key="1">
    <citation type="submission" date="2019-10" db="EMBL/GenBank/DDBJ databases">
        <title>Assembly and Annotation for the nematode Trichostrongylus colubriformis.</title>
        <authorList>
            <person name="Martin J."/>
        </authorList>
    </citation>
    <scope>NUCLEOTIDE SEQUENCE [LARGE SCALE GENOMIC DNA]</scope>
    <source>
        <strain evidence="3">G859</strain>
        <tissue evidence="3">Whole worm</tissue>
    </source>
</reference>
<dbReference type="AlphaFoldDB" id="A0AAN8FWH8"/>
<evidence type="ECO:0000313" key="3">
    <source>
        <dbReference type="EMBL" id="KAK5984489.1"/>
    </source>
</evidence>
<comment type="caution">
    <text evidence="3">The sequence shown here is derived from an EMBL/GenBank/DDBJ whole genome shotgun (WGS) entry which is preliminary data.</text>
</comment>
<gene>
    <name evidence="3" type="ORF">GCK32_002693</name>
</gene>
<name>A0AAN8FWH8_TRICO</name>
<dbReference type="GO" id="GO:0090435">
    <property type="term" value="P:protein localization to nuclear envelope"/>
    <property type="evidence" value="ECO:0007669"/>
    <property type="project" value="TreeGrafter"/>
</dbReference>